<dbReference type="SUPFAM" id="SSF48537">
    <property type="entry name" value="Phospholipase C/P1 nuclease"/>
    <property type="match status" value="1"/>
</dbReference>
<sequence>MKLARLLAGVAVACCLTAPAHAFSQETHRRIVIDAVAYMQANPGTTNFAKLQSGATRAGYTVDQFAAALGQGAYDVDDFADTYLCGATTGDCQMAPVWGLGAGIVKYTSYLHFQNHTGGPDVHGNDLGGYNYNKLTVWGDIDNMASSWLYGDHLDDGRGGMKGWFGDGSKYNSYGITEANYRLGGHSTPAMYADFETMPFQPIDNLGQYWFQQFLARPTAQSLGFVFHTTDLLQPHHTWTTSALNHAQWEGWVKDYYDSERLNDPALVKNAMANFTPLASTATDIRPLLTQGGSISYSRGGAVLSATDHETRRTVGKVVVPHAIAMVVHLLNRAAERF</sequence>
<dbReference type="EMBL" id="BSOG01000002">
    <property type="protein sequence ID" value="GLR13514.1"/>
    <property type="molecule type" value="Genomic_DNA"/>
</dbReference>
<protein>
    <submittedName>
        <fullName evidence="2">Phospholipase C</fullName>
    </submittedName>
</protein>
<dbReference type="Proteomes" id="UP001156706">
    <property type="component" value="Unassembled WGS sequence"/>
</dbReference>
<proteinExistence type="predicted"/>
<dbReference type="RefSeq" id="WP_284196613.1">
    <property type="nucleotide sequence ID" value="NZ_BSOG01000002.1"/>
</dbReference>
<evidence type="ECO:0000313" key="2">
    <source>
        <dbReference type="EMBL" id="GLR13514.1"/>
    </source>
</evidence>
<gene>
    <name evidence="2" type="primary">plcB</name>
    <name evidence="2" type="ORF">GCM10007907_23040</name>
</gene>
<evidence type="ECO:0000313" key="3">
    <source>
        <dbReference type="Proteomes" id="UP001156706"/>
    </source>
</evidence>
<accession>A0ABQ5YKQ1</accession>
<evidence type="ECO:0000256" key="1">
    <source>
        <dbReference type="SAM" id="SignalP"/>
    </source>
</evidence>
<organism evidence="2 3">
    <name type="scientific">Chitinimonas prasina</name>
    <dbReference type="NCBI Taxonomy" id="1434937"/>
    <lineage>
        <taxon>Bacteria</taxon>
        <taxon>Pseudomonadati</taxon>
        <taxon>Pseudomonadota</taxon>
        <taxon>Betaproteobacteria</taxon>
        <taxon>Neisseriales</taxon>
        <taxon>Chitinibacteraceae</taxon>
        <taxon>Chitinimonas</taxon>
    </lineage>
</organism>
<reference evidence="3" key="1">
    <citation type="journal article" date="2019" name="Int. J. Syst. Evol. Microbiol.">
        <title>The Global Catalogue of Microorganisms (GCM) 10K type strain sequencing project: providing services to taxonomists for standard genome sequencing and annotation.</title>
        <authorList>
            <consortium name="The Broad Institute Genomics Platform"/>
            <consortium name="The Broad Institute Genome Sequencing Center for Infectious Disease"/>
            <person name="Wu L."/>
            <person name="Ma J."/>
        </authorList>
    </citation>
    <scope>NUCLEOTIDE SEQUENCE [LARGE SCALE GENOMIC DNA]</scope>
    <source>
        <strain evidence="3">NBRC 110044</strain>
    </source>
</reference>
<name>A0ABQ5YKQ1_9NEIS</name>
<feature type="signal peptide" evidence="1">
    <location>
        <begin position="1"/>
        <end position="22"/>
    </location>
</feature>
<comment type="caution">
    <text evidence="2">The sequence shown here is derived from an EMBL/GenBank/DDBJ whole genome shotgun (WGS) entry which is preliminary data.</text>
</comment>
<keyword evidence="1" id="KW-0732">Signal</keyword>
<dbReference type="InterPro" id="IPR008947">
    <property type="entry name" value="PLipase_C/P1_nuclease_dom_sf"/>
</dbReference>
<feature type="chain" id="PRO_5045474790" evidence="1">
    <location>
        <begin position="23"/>
        <end position="338"/>
    </location>
</feature>
<dbReference type="Gene3D" id="1.10.575.10">
    <property type="entry name" value="P1 Nuclease"/>
    <property type="match status" value="1"/>
</dbReference>
<keyword evidence="3" id="KW-1185">Reference proteome</keyword>